<organism evidence="2 3">
    <name type="scientific">Profundibacter amoris</name>
    <dbReference type="NCBI Taxonomy" id="2171755"/>
    <lineage>
        <taxon>Bacteria</taxon>
        <taxon>Pseudomonadati</taxon>
        <taxon>Pseudomonadota</taxon>
        <taxon>Alphaproteobacteria</taxon>
        <taxon>Rhodobacterales</taxon>
        <taxon>Paracoccaceae</taxon>
        <taxon>Profundibacter</taxon>
    </lineage>
</organism>
<dbReference type="Gene3D" id="3.40.50.720">
    <property type="entry name" value="NAD(P)-binding Rossmann-like Domain"/>
    <property type="match status" value="1"/>
</dbReference>
<dbReference type="PANTHER" id="PTHR43355:SF2">
    <property type="entry name" value="FLAVIN REDUCTASE (NADPH)"/>
    <property type="match status" value="1"/>
</dbReference>
<dbReference type="Pfam" id="PF13460">
    <property type="entry name" value="NAD_binding_10"/>
    <property type="match status" value="1"/>
</dbReference>
<dbReference type="EMBL" id="CP032125">
    <property type="protein sequence ID" value="AXX97568.1"/>
    <property type="molecule type" value="Genomic_DNA"/>
</dbReference>
<gene>
    <name evidence="2" type="ORF">BAR1_06240</name>
</gene>
<accession>A0A347UFE0</accession>
<keyword evidence="3" id="KW-1185">Reference proteome</keyword>
<evidence type="ECO:0000313" key="3">
    <source>
        <dbReference type="Proteomes" id="UP000261704"/>
    </source>
</evidence>
<reference evidence="2 3" key="1">
    <citation type="submission" date="2018-09" db="EMBL/GenBank/DDBJ databases">
        <title>Profundibacter amoris BAR1 gen. nov., sp. nov., a new member of the Roseobacter clade isolated at Lokis Castle Vent Field on the Arctic Mid-Oceanic Ridge.</title>
        <authorList>
            <person name="Le Moine Bauer S."/>
            <person name="Sjoeberg A.G."/>
            <person name="L'Haridon S."/>
            <person name="Stokke R."/>
            <person name="Roalkvam I."/>
            <person name="Steen I.H."/>
            <person name="Dahle H."/>
        </authorList>
    </citation>
    <scope>NUCLEOTIDE SEQUENCE [LARGE SCALE GENOMIC DNA]</scope>
    <source>
        <strain evidence="2 3">BAR1</strain>
    </source>
</reference>
<protein>
    <submittedName>
        <fullName evidence="2">NAD-dependent epimerase/dehydratase family protein</fullName>
    </submittedName>
</protein>
<dbReference type="InterPro" id="IPR036291">
    <property type="entry name" value="NAD(P)-bd_dom_sf"/>
</dbReference>
<dbReference type="RefSeq" id="WP_118942225.1">
    <property type="nucleotide sequence ID" value="NZ_CP032125.1"/>
</dbReference>
<name>A0A347UFE0_9RHOB</name>
<dbReference type="AlphaFoldDB" id="A0A347UFE0"/>
<dbReference type="PANTHER" id="PTHR43355">
    <property type="entry name" value="FLAVIN REDUCTASE (NADPH)"/>
    <property type="match status" value="1"/>
</dbReference>
<dbReference type="OrthoDB" id="7419852at2"/>
<dbReference type="Proteomes" id="UP000261704">
    <property type="component" value="Chromosome"/>
</dbReference>
<dbReference type="InterPro" id="IPR051606">
    <property type="entry name" value="Polyketide_Oxido-like"/>
</dbReference>
<dbReference type="KEGG" id="pamo:BAR1_06240"/>
<dbReference type="InterPro" id="IPR016040">
    <property type="entry name" value="NAD(P)-bd_dom"/>
</dbReference>
<sequence>MKLVIFGATGHVGQHLVAQALEQGHQVTAFTRSPEKLRQTHKNLRLFQGDVLNGTQVTAAITGHDAVLVALGMPLRNKEQLRAKGTGIIVKAMQQTGVNRLICLSGMGANDSHAMLPALYKYLLVPLLMRHLYRDHELQENIVTASGLDWTITRPAAFDVKGDHTGEYWHGFDPRGRKLKAKISTADVADFMLRQIDNGTYLHKAPCLSY</sequence>
<dbReference type="SUPFAM" id="SSF51735">
    <property type="entry name" value="NAD(P)-binding Rossmann-fold domains"/>
    <property type="match status" value="1"/>
</dbReference>
<dbReference type="GO" id="GO:0004074">
    <property type="term" value="F:biliverdin reductase [NAD(P)H] activity"/>
    <property type="evidence" value="ECO:0007669"/>
    <property type="project" value="TreeGrafter"/>
</dbReference>
<evidence type="ECO:0000259" key="1">
    <source>
        <dbReference type="Pfam" id="PF13460"/>
    </source>
</evidence>
<proteinExistence type="predicted"/>
<feature type="domain" description="NAD(P)-binding" evidence="1">
    <location>
        <begin position="7"/>
        <end position="198"/>
    </location>
</feature>
<dbReference type="GO" id="GO:0042602">
    <property type="term" value="F:riboflavin reductase (NADPH) activity"/>
    <property type="evidence" value="ECO:0007669"/>
    <property type="project" value="TreeGrafter"/>
</dbReference>
<dbReference type="CDD" id="cd05244">
    <property type="entry name" value="BVR-B_like_SDR_a"/>
    <property type="match status" value="1"/>
</dbReference>
<evidence type="ECO:0000313" key="2">
    <source>
        <dbReference type="EMBL" id="AXX97568.1"/>
    </source>
</evidence>